<gene>
    <name evidence="2" type="ORF">A3F29_01830</name>
</gene>
<dbReference type="Pfam" id="PF13649">
    <property type="entry name" value="Methyltransf_25"/>
    <property type="match status" value="1"/>
</dbReference>
<dbReference type="PANTHER" id="PTHR43591">
    <property type="entry name" value="METHYLTRANSFERASE"/>
    <property type="match status" value="1"/>
</dbReference>
<dbReference type="PANTHER" id="PTHR43591:SF110">
    <property type="entry name" value="RHODANESE DOMAIN-CONTAINING PROTEIN"/>
    <property type="match status" value="1"/>
</dbReference>
<feature type="domain" description="Methyltransferase" evidence="1">
    <location>
        <begin position="41"/>
        <end position="136"/>
    </location>
</feature>
<evidence type="ECO:0000259" key="1">
    <source>
        <dbReference type="Pfam" id="PF13649"/>
    </source>
</evidence>
<dbReference type="EMBL" id="MFZV01000057">
    <property type="protein sequence ID" value="OGK29793.1"/>
    <property type="molecule type" value="Genomic_DNA"/>
</dbReference>
<dbReference type="Proteomes" id="UP000177199">
    <property type="component" value="Unassembled WGS sequence"/>
</dbReference>
<evidence type="ECO:0000313" key="3">
    <source>
        <dbReference type="Proteomes" id="UP000177199"/>
    </source>
</evidence>
<dbReference type="CDD" id="cd02440">
    <property type="entry name" value="AdoMet_MTases"/>
    <property type="match status" value="1"/>
</dbReference>
<organism evidence="2 3">
    <name type="scientific">Candidatus Roizmanbacteria bacterium RIFCSPHIGHO2_12_FULL_33_9</name>
    <dbReference type="NCBI Taxonomy" id="1802045"/>
    <lineage>
        <taxon>Bacteria</taxon>
        <taxon>Candidatus Roizmaniibacteriota</taxon>
    </lineage>
</organism>
<protein>
    <recommendedName>
        <fullName evidence="1">Methyltransferase domain-containing protein</fullName>
    </recommendedName>
</protein>
<proteinExistence type="predicted"/>
<reference evidence="2 3" key="1">
    <citation type="journal article" date="2016" name="Nat. Commun.">
        <title>Thousands of microbial genomes shed light on interconnected biogeochemical processes in an aquifer system.</title>
        <authorList>
            <person name="Anantharaman K."/>
            <person name="Brown C.T."/>
            <person name="Hug L.A."/>
            <person name="Sharon I."/>
            <person name="Castelle C.J."/>
            <person name="Probst A.J."/>
            <person name="Thomas B.C."/>
            <person name="Singh A."/>
            <person name="Wilkins M.J."/>
            <person name="Karaoz U."/>
            <person name="Brodie E.L."/>
            <person name="Williams K.H."/>
            <person name="Hubbard S.S."/>
            <person name="Banfield J.F."/>
        </authorList>
    </citation>
    <scope>NUCLEOTIDE SEQUENCE [LARGE SCALE GENOMIC DNA]</scope>
</reference>
<comment type="caution">
    <text evidence="2">The sequence shown here is derived from an EMBL/GenBank/DDBJ whole genome shotgun (WGS) entry which is preliminary data.</text>
</comment>
<dbReference type="AlphaFoldDB" id="A0A1F7HFG4"/>
<dbReference type="InterPro" id="IPR029063">
    <property type="entry name" value="SAM-dependent_MTases_sf"/>
</dbReference>
<sequence>MKKNNSGEVFDNAVSFFHADEEAKKFIDYYFSDEEIKDKKILDAGTRVGDYALQLVNKGAQFVTGIDLSKKSIDVAERKFATNKKLKFYQGNIRKLSMFHDSEFDIVLCVGTIMYLKPKDMKKAFNELLRVARPRGTILIAFQKNKNYLAQLFTIIANLMPMKIYLGLINILAMTIQPFSPILIGRKAGIDYLKYDVLLSLRGLHYGIPFSIPKKFRIKTASCEYSSEKMTATFKIKLGNNKKLA</sequence>
<dbReference type="SUPFAM" id="SSF53335">
    <property type="entry name" value="S-adenosyl-L-methionine-dependent methyltransferases"/>
    <property type="match status" value="1"/>
</dbReference>
<dbReference type="InterPro" id="IPR041698">
    <property type="entry name" value="Methyltransf_25"/>
</dbReference>
<accession>A0A1F7HFG4</accession>
<name>A0A1F7HFG4_9BACT</name>
<dbReference type="Gene3D" id="3.40.50.150">
    <property type="entry name" value="Vaccinia Virus protein VP39"/>
    <property type="match status" value="1"/>
</dbReference>
<evidence type="ECO:0000313" key="2">
    <source>
        <dbReference type="EMBL" id="OGK29793.1"/>
    </source>
</evidence>